<proteinExistence type="predicted"/>
<dbReference type="InterPro" id="IPR052344">
    <property type="entry name" value="Transposase-related"/>
</dbReference>
<dbReference type="PANTHER" id="PTHR33678">
    <property type="entry name" value="BLL1576 PROTEIN"/>
    <property type="match status" value="1"/>
</dbReference>
<evidence type="ECO:0000313" key="5">
    <source>
        <dbReference type="EMBL" id="GCE96466.1"/>
    </source>
</evidence>
<evidence type="ECO:0000313" key="6">
    <source>
        <dbReference type="Proteomes" id="UP000326169"/>
    </source>
</evidence>
<evidence type="ECO:0000256" key="1">
    <source>
        <dbReference type="SAM" id="MobiDB-lite"/>
    </source>
</evidence>
<feature type="compositionally biased region" description="Basic residues" evidence="1">
    <location>
        <begin position="70"/>
        <end position="81"/>
    </location>
</feature>
<accession>A0A5M3TES6</accession>
<evidence type="ECO:0000259" key="2">
    <source>
        <dbReference type="Pfam" id="PF03050"/>
    </source>
</evidence>
<dbReference type="InterPro" id="IPR024474">
    <property type="entry name" value="Znf_dom_IS66"/>
</dbReference>
<name>A0A5M3TES6_LIMPL</name>
<feature type="region of interest" description="Disordered" evidence="1">
    <location>
        <begin position="40"/>
        <end position="86"/>
    </location>
</feature>
<feature type="domain" description="Transposase IS66 central" evidence="2">
    <location>
        <begin position="181"/>
        <end position="442"/>
    </location>
</feature>
<feature type="domain" description="Transposase IS66 zinc-finger binding" evidence="3">
    <location>
        <begin position="100"/>
        <end position="146"/>
    </location>
</feature>
<dbReference type="Pfam" id="PF03050">
    <property type="entry name" value="DDE_Tnp_IS66"/>
    <property type="match status" value="1"/>
</dbReference>
<organism evidence="5 6">
    <name type="scientific">Limnospira platensis NIES-46</name>
    <dbReference type="NCBI Taxonomy" id="1236695"/>
    <lineage>
        <taxon>Bacteria</taxon>
        <taxon>Bacillati</taxon>
        <taxon>Cyanobacteriota</taxon>
        <taxon>Cyanophyceae</taxon>
        <taxon>Oscillatoriophycideae</taxon>
        <taxon>Oscillatoriales</taxon>
        <taxon>Sirenicapillariaceae</taxon>
        <taxon>Limnospira</taxon>
    </lineage>
</organism>
<dbReference type="PANTHER" id="PTHR33678:SF2">
    <property type="match status" value="1"/>
</dbReference>
<gene>
    <name evidence="5" type="ORF">NIES46_45380</name>
</gene>
<dbReference type="Proteomes" id="UP000326169">
    <property type="component" value="Unassembled WGS sequence"/>
</dbReference>
<dbReference type="GeneID" id="301685264"/>
<dbReference type="NCBIfam" id="NF033517">
    <property type="entry name" value="transpos_IS66"/>
    <property type="match status" value="1"/>
</dbReference>
<protein>
    <submittedName>
        <fullName evidence="5">Transposase IS66</fullName>
    </submittedName>
</protein>
<evidence type="ECO:0000259" key="3">
    <source>
        <dbReference type="Pfam" id="PF13005"/>
    </source>
</evidence>
<keyword evidence="6" id="KW-1185">Reference proteome</keyword>
<dbReference type="InterPro" id="IPR045618">
    <property type="entry name" value="DUF6444"/>
</dbReference>
<dbReference type="Pfam" id="PF13005">
    <property type="entry name" value="zf-IS66"/>
    <property type="match status" value="1"/>
</dbReference>
<dbReference type="EMBL" id="BIMW01000192">
    <property type="protein sequence ID" value="GCE96466.1"/>
    <property type="molecule type" value="Genomic_DNA"/>
</dbReference>
<dbReference type="Pfam" id="PF20042">
    <property type="entry name" value="DUF6444"/>
    <property type="match status" value="1"/>
</dbReference>
<sequence>MEESITIGGIKIPRADWEKTPESVKNLVRNQEQRIATIEERLGLNASNSSIPPSKQPPQAKAEKKDKGSGRKRGGQKGHKGFGRDLYEPSQCSEIIEHQPETCKPCQAPLRGEDPQPYRHQIVEIPPVEPVVTEHRLHALTCQCCGQTTRAQLPEEVNPSGYGERLQSLVGLLSGAYRLSHNQVKTLMADLWQVHLSTGTVNRIRQRVSQQLSQVVNEARAYVMASDQVNVDETSWSQNNGDGNNPENRLGWLWVAVACQVAVYQVSLSRSRGSLEALLGKNFAGVVTSDRYGVYKQYPVEQRQVCWAHLIRDFQRMAQRRGVSKEIGEALLKQARRLFGWWHRVRDGTLSRELFEAAVARLRQRVHELLSEAASLCDSSREQTPLARTARTCQEILKVEPALWTFVEVESVEPTNNAAERALRTAVIWRDLSYGSWSRAGSEFVERLLTVVTSLRLQERPLLEFLIQVLRSEPVSLLPLPSE</sequence>
<evidence type="ECO:0000259" key="4">
    <source>
        <dbReference type="Pfam" id="PF20042"/>
    </source>
</evidence>
<comment type="caution">
    <text evidence="5">The sequence shown here is derived from an EMBL/GenBank/DDBJ whole genome shotgun (WGS) entry which is preliminary data.</text>
</comment>
<dbReference type="InterPro" id="IPR004291">
    <property type="entry name" value="Transposase_IS66_central"/>
</dbReference>
<reference evidence="5 6" key="1">
    <citation type="journal article" date="2019" name="J Genomics">
        <title>The Draft Genome of a Hydrogen-producing Cyanobacterium, Arthrospira platensis NIES-46.</title>
        <authorList>
            <person name="Suzuki S."/>
            <person name="Yamaguchi H."/>
            <person name="Kawachi M."/>
        </authorList>
    </citation>
    <scope>NUCLEOTIDE SEQUENCE [LARGE SCALE GENOMIC DNA]</scope>
    <source>
        <strain evidence="5 6">NIES-46</strain>
    </source>
</reference>
<feature type="domain" description="DUF6444" evidence="4">
    <location>
        <begin position="29"/>
        <end position="83"/>
    </location>
</feature>
<dbReference type="RefSeq" id="WP_152088718.1">
    <property type="nucleotide sequence ID" value="NZ_BIMW01000192.1"/>
</dbReference>